<keyword evidence="2" id="KW-1185">Reference proteome</keyword>
<name>A0A016VMV0_9BILA</name>
<accession>A0A016VMV0</accession>
<dbReference type="AlphaFoldDB" id="A0A016VMV0"/>
<reference evidence="2" key="1">
    <citation type="journal article" date="2015" name="Nat. Genet.">
        <title>The genome and transcriptome of the zoonotic hookworm Ancylostoma ceylanicum identify infection-specific gene families.</title>
        <authorList>
            <person name="Schwarz E.M."/>
            <person name="Hu Y."/>
            <person name="Antoshechkin I."/>
            <person name="Miller M.M."/>
            <person name="Sternberg P.W."/>
            <person name="Aroian R.V."/>
        </authorList>
    </citation>
    <scope>NUCLEOTIDE SEQUENCE</scope>
    <source>
        <strain evidence="2">HY135</strain>
    </source>
</reference>
<gene>
    <name evidence="1" type="primary">Acey_s0007.g3182</name>
    <name evidence="1" type="ORF">Y032_0007g3182</name>
</gene>
<dbReference type="Proteomes" id="UP000024635">
    <property type="component" value="Unassembled WGS sequence"/>
</dbReference>
<evidence type="ECO:0000313" key="2">
    <source>
        <dbReference type="Proteomes" id="UP000024635"/>
    </source>
</evidence>
<organism evidence="1 2">
    <name type="scientific">Ancylostoma ceylanicum</name>
    <dbReference type="NCBI Taxonomy" id="53326"/>
    <lineage>
        <taxon>Eukaryota</taxon>
        <taxon>Metazoa</taxon>
        <taxon>Ecdysozoa</taxon>
        <taxon>Nematoda</taxon>
        <taxon>Chromadorea</taxon>
        <taxon>Rhabditida</taxon>
        <taxon>Rhabditina</taxon>
        <taxon>Rhabditomorpha</taxon>
        <taxon>Strongyloidea</taxon>
        <taxon>Ancylostomatidae</taxon>
        <taxon>Ancylostomatinae</taxon>
        <taxon>Ancylostoma</taxon>
    </lineage>
</organism>
<protein>
    <submittedName>
        <fullName evidence="1">Uncharacterized protein</fullName>
    </submittedName>
</protein>
<dbReference type="EMBL" id="JARK01001343">
    <property type="protein sequence ID" value="EYC28362.1"/>
    <property type="molecule type" value="Genomic_DNA"/>
</dbReference>
<proteinExistence type="predicted"/>
<comment type="caution">
    <text evidence="1">The sequence shown here is derived from an EMBL/GenBank/DDBJ whole genome shotgun (WGS) entry which is preliminary data.</text>
</comment>
<evidence type="ECO:0000313" key="1">
    <source>
        <dbReference type="EMBL" id="EYC28362.1"/>
    </source>
</evidence>
<sequence length="77" mass="8340">MVVFPFIAEHPSPLTSPHTTIPRPSPPHLTYLCSCHTMASVLIANVIVAVATQLSVSLPLFSTSKLLLFMMLYGACK</sequence>